<comment type="caution">
    <text evidence="2">The sequence shown here is derived from an EMBL/GenBank/DDBJ whole genome shotgun (WGS) entry which is preliminary data.</text>
</comment>
<dbReference type="RefSeq" id="WP_136454706.1">
    <property type="nucleotide sequence ID" value="NZ_SSWH01000008.1"/>
</dbReference>
<dbReference type="OrthoDB" id="9512763at2"/>
<feature type="region of interest" description="Disordered" evidence="1">
    <location>
        <begin position="34"/>
        <end position="59"/>
    </location>
</feature>
<dbReference type="AlphaFoldDB" id="A0A4S5E3U0"/>
<accession>A0A4S5E3U0</accession>
<gene>
    <name evidence="2" type="ORF">E8P82_10495</name>
</gene>
<dbReference type="PROSITE" id="PS51257">
    <property type="entry name" value="PROKAR_LIPOPROTEIN"/>
    <property type="match status" value="1"/>
</dbReference>
<evidence type="ECO:0000313" key="2">
    <source>
        <dbReference type="EMBL" id="THJ66050.1"/>
    </source>
</evidence>
<proteinExistence type="predicted"/>
<protein>
    <submittedName>
        <fullName evidence="2">Uncharacterized protein</fullName>
    </submittedName>
</protein>
<organism evidence="2 3">
    <name type="scientific">Arthrobacter echini</name>
    <dbReference type="NCBI Taxonomy" id="1529066"/>
    <lineage>
        <taxon>Bacteria</taxon>
        <taxon>Bacillati</taxon>
        <taxon>Actinomycetota</taxon>
        <taxon>Actinomycetes</taxon>
        <taxon>Micrococcales</taxon>
        <taxon>Micrococcaceae</taxon>
        <taxon>Arthrobacter</taxon>
    </lineage>
</organism>
<evidence type="ECO:0000256" key="1">
    <source>
        <dbReference type="SAM" id="MobiDB-lite"/>
    </source>
</evidence>
<name>A0A4S5E3U0_9MICC</name>
<reference evidence="2 3" key="1">
    <citation type="submission" date="2019-04" db="EMBL/GenBank/DDBJ databases">
        <authorList>
            <person name="Liu Q."/>
            <person name="Xin Y.-H."/>
        </authorList>
    </citation>
    <scope>NUCLEOTIDE SEQUENCE [LARGE SCALE GENOMIC DNA]</scope>
    <source>
        <strain evidence="2 3">AM23</strain>
    </source>
</reference>
<dbReference type="Proteomes" id="UP000305233">
    <property type="component" value="Unassembled WGS sequence"/>
</dbReference>
<dbReference type="EMBL" id="SSWH01000008">
    <property type="protein sequence ID" value="THJ66050.1"/>
    <property type="molecule type" value="Genomic_DNA"/>
</dbReference>
<keyword evidence="3" id="KW-1185">Reference proteome</keyword>
<sequence length="190" mass="20249">MVAKKDAAGHRIVTAAALIAVAFGIGGCSSNDDDEMPALVEESSSGEGALEEDSGSVDSYDDYTGVYDREFYDDVEFYVGTEVTVSAIVDEVISPNVFTVIDNANSDEQTEDPVDIDEVVIEPLLVVHEQDIPGLAPGTPVGVVGTVREEFYLATVENELGVDLDDPAFERWEEQAYIEATEAGAMTAGS</sequence>
<feature type="compositionally biased region" description="Acidic residues" evidence="1">
    <location>
        <begin position="49"/>
        <end position="59"/>
    </location>
</feature>
<evidence type="ECO:0000313" key="3">
    <source>
        <dbReference type="Proteomes" id="UP000305233"/>
    </source>
</evidence>